<gene>
    <name evidence="5" type="ORF">NP075_15515</name>
</gene>
<reference evidence="5 6" key="1">
    <citation type="submission" date="2022-07" db="EMBL/GenBank/DDBJ databases">
        <title>Novel species in genus cellulomonas.</title>
        <authorList>
            <person name="Ye L."/>
        </authorList>
    </citation>
    <scope>NUCLEOTIDE SEQUENCE [LARGE SCALE GENOMIC DNA]</scope>
    <source>
        <strain evidence="6">zg-Y908</strain>
    </source>
</reference>
<dbReference type="Pfam" id="PF00004">
    <property type="entry name" value="AAA"/>
    <property type="match status" value="1"/>
</dbReference>
<evidence type="ECO:0000313" key="6">
    <source>
        <dbReference type="Proteomes" id="UP001317322"/>
    </source>
</evidence>
<keyword evidence="3 5" id="KW-0067">ATP-binding</keyword>
<dbReference type="Proteomes" id="UP001317322">
    <property type="component" value="Chromosome"/>
</dbReference>
<evidence type="ECO:0000259" key="4">
    <source>
        <dbReference type="SMART" id="SM00382"/>
    </source>
</evidence>
<dbReference type="EMBL" id="CP101989">
    <property type="protein sequence ID" value="UUI64507.1"/>
    <property type="molecule type" value="Genomic_DNA"/>
</dbReference>
<evidence type="ECO:0000256" key="3">
    <source>
        <dbReference type="ARBA" id="ARBA00022840"/>
    </source>
</evidence>
<proteinExistence type="inferred from homology"/>
<dbReference type="InterPro" id="IPR050221">
    <property type="entry name" value="26S_Proteasome_ATPase"/>
</dbReference>
<dbReference type="GO" id="GO:0005524">
    <property type="term" value="F:ATP binding"/>
    <property type="evidence" value="ECO:0007669"/>
    <property type="project" value="UniProtKB-KW"/>
</dbReference>
<evidence type="ECO:0000256" key="1">
    <source>
        <dbReference type="ARBA" id="ARBA00006914"/>
    </source>
</evidence>
<dbReference type="InterPro" id="IPR003959">
    <property type="entry name" value="ATPase_AAA_core"/>
</dbReference>
<accession>A0ABY5K5T9</accession>
<dbReference type="InterPro" id="IPR003593">
    <property type="entry name" value="AAA+_ATPase"/>
</dbReference>
<organism evidence="5 6">
    <name type="scientific">Cellulomonas wangsupingiae</name>
    <dbReference type="NCBI Taxonomy" id="2968085"/>
    <lineage>
        <taxon>Bacteria</taxon>
        <taxon>Bacillati</taxon>
        <taxon>Actinomycetota</taxon>
        <taxon>Actinomycetes</taxon>
        <taxon>Micrococcales</taxon>
        <taxon>Cellulomonadaceae</taxon>
        <taxon>Cellulomonas</taxon>
    </lineage>
</organism>
<dbReference type="Gene3D" id="3.40.50.300">
    <property type="entry name" value="P-loop containing nucleotide triphosphate hydrolases"/>
    <property type="match status" value="1"/>
</dbReference>
<keyword evidence="2" id="KW-0547">Nucleotide-binding</keyword>
<protein>
    <submittedName>
        <fullName evidence="5">ATP-binding protein</fullName>
    </submittedName>
</protein>
<evidence type="ECO:0000256" key="2">
    <source>
        <dbReference type="ARBA" id="ARBA00022741"/>
    </source>
</evidence>
<dbReference type="InterPro" id="IPR027417">
    <property type="entry name" value="P-loop_NTPase"/>
</dbReference>
<dbReference type="SMART" id="SM00382">
    <property type="entry name" value="AAA"/>
    <property type="match status" value="1"/>
</dbReference>
<sequence length="467" mass="49280">MDDAVTPARLRDFLEDVRVLAQAAQSAHPEQEPGVAPLLPLLTAHLGLDPRTFAVHTLELPVLRRVDTDVAVAAVVGEDPAARLVGVGGGEQRMHMSLSEILQHAGSWPGQFPVGPVDYHRAATGPSTSRQTVAFGLHLWHADGVPVVLLQRRASMRHNGAPVLEVLCPSDDVAGALLTRVRAEMDARSTLRGQVVTFSGSPFDPGEAGVVHVPRPSVPREDVVLPAGTLERIERQVLGVARHRDALRAAGQHLKRGVLLYGPPGTGKTHTVRHLVGASPGVTVTLLSGQALQLVTVAAETARALQPAMVVLEDCDLVAEDRSLTGGTPVLFEVLDALDGLAADADVTFLLTTNRADVLEPALAQRPGRVDLAVEVPLPDAPGRRRLFRLYAADLPFTPDALDAAAEATAGMTASFVKEAIRRAVLLAAEDGRHVGDDDLASAVQEMTGDSERITRSLLGVGAGADV</sequence>
<dbReference type="RefSeq" id="WP_227566182.1">
    <property type="nucleotide sequence ID" value="NZ_CP101989.1"/>
</dbReference>
<dbReference type="SUPFAM" id="SSF52540">
    <property type="entry name" value="P-loop containing nucleoside triphosphate hydrolases"/>
    <property type="match status" value="1"/>
</dbReference>
<dbReference type="CDD" id="cd19481">
    <property type="entry name" value="RecA-like_protease"/>
    <property type="match status" value="1"/>
</dbReference>
<comment type="similarity">
    <text evidence="1">Belongs to the AAA ATPase family.</text>
</comment>
<feature type="domain" description="AAA+ ATPase" evidence="4">
    <location>
        <begin position="254"/>
        <end position="380"/>
    </location>
</feature>
<name>A0ABY5K5T9_9CELL</name>
<dbReference type="PANTHER" id="PTHR23073">
    <property type="entry name" value="26S PROTEASOME REGULATORY SUBUNIT"/>
    <property type="match status" value="1"/>
</dbReference>
<evidence type="ECO:0000313" key="5">
    <source>
        <dbReference type="EMBL" id="UUI64507.1"/>
    </source>
</evidence>
<keyword evidence="6" id="KW-1185">Reference proteome</keyword>
<dbReference type="Gene3D" id="1.10.8.60">
    <property type="match status" value="1"/>
</dbReference>